<name>A0AA39CJ60_9EURO</name>
<evidence type="ECO:0000256" key="5">
    <source>
        <dbReference type="ARBA" id="ARBA00023136"/>
    </source>
</evidence>
<evidence type="ECO:0000256" key="1">
    <source>
        <dbReference type="ARBA" id="ARBA00004141"/>
    </source>
</evidence>
<dbReference type="Proteomes" id="UP001172681">
    <property type="component" value="Unassembled WGS sequence"/>
</dbReference>
<dbReference type="EMBL" id="JAPDRN010000238">
    <property type="protein sequence ID" value="KAJ9610920.1"/>
    <property type="molecule type" value="Genomic_DNA"/>
</dbReference>
<dbReference type="InterPro" id="IPR036259">
    <property type="entry name" value="MFS_trans_sf"/>
</dbReference>
<protein>
    <submittedName>
        <fullName evidence="8">Uncharacterized protein</fullName>
    </submittedName>
</protein>
<keyword evidence="2" id="KW-0813">Transport</keyword>
<keyword evidence="5 7" id="KW-0472">Membrane</keyword>
<proteinExistence type="predicted"/>
<evidence type="ECO:0000256" key="2">
    <source>
        <dbReference type="ARBA" id="ARBA00022448"/>
    </source>
</evidence>
<keyword evidence="4 7" id="KW-1133">Transmembrane helix</keyword>
<accession>A0AA39CJ60</accession>
<evidence type="ECO:0000256" key="4">
    <source>
        <dbReference type="ARBA" id="ARBA00022989"/>
    </source>
</evidence>
<dbReference type="PANTHER" id="PTHR23504:SF6">
    <property type="entry name" value="MULTIDRUG TRANSPORTER, PUTATIVE (AFU_ORTHOLOGUE AFUA_4G08740)-RELATED"/>
    <property type="match status" value="1"/>
</dbReference>
<feature type="transmembrane region" description="Helical" evidence="7">
    <location>
        <begin position="85"/>
        <end position="103"/>
    </location>
</feature>
<evidence type="ECO:0000256" key="7">
    <source>
        <dbReference type="SAM" id="Phobius"/>
    </source>
</evidence>
<organism evidence="8 9">
    <name type="scientific">Knufia peltigerae</name>
    <dbReference type="NCBI Taxonomy" id="1002370"/>
    <lineage>
        <taxon>Eukaryota</taxon>
        <taxon>Fungi</taxon>
        <taxon>Dikarya</taxon>
        <taxon>Ascomycota</taxon>
        <taxon>Pezizomycotina</taxon>
        <taxon>Eurotiomycetes</taxon>
        <taxon>Chaetothyriomycetidae</taxon>
        <taxon>Chaetothyriales</taxon>
        <taxon>Trichomeriaceae</taxon>
        <taxon>Knufia</taxon>
    </lineage>
</organism>
<keyword evidence="9" id="KW-1185">Reference proteome</keyword>
<dbReference type="Gene3D" id="1.20.1250.20">
    <property type="entry name" value="MFS general substrate transporter like domains"/>
    <property type="match status" value="1"/>
</dbReference>
<evidence type="ECO:0000256" key="6">
    <source>
        <dbReference type="SAM" id="MobiDB-lite"/>
    </source>
</evidence>
<sequence length="414" mass="46684">MFWGRIADSDWGGRRHPFHTLASDYPRRSLKRSLGKFWEWHSAITLRSRDVWWQRDIPTKGQLIFPGLMDRLLMIAYWDRHRARALLLLPLFANASNFISPLIGGFLRPEEADLSEDSYPFRIPNFLVASLHFSVALAVCGLLDEPRLHAYPSRRRSSRGDIRRSGYGAISTDTPTRPPVSRPEVLSRVSTYSKQRRKLAFRRMWTSNVVCTLLSQFIVFGHVGTFPILWAVFLSMPHPEVAERTNVFRFNGGLGMHPRKDGSAMSMTGALGILVQLSVYPMLQDRFGTIKIWRSALMIFPLVYWIAPYHPLMASPIENDDRAMSAAVWLLVGVVIFVLMVARSGVTPATTLPINDCTLHPPGRATIHAPATVVANLSRSTFPVISMAVFGRGSAIGVKGLAFWFSQDWRLPPT</sequence>
<dbReference type="GO" id="GO:0016020">
    <property type="term" value="C:membrane"/>
    <property type="evidence" value="ECO:0007669"/>
    <property type="project" value="UniProtKB-SubCell"/>
</dbReference>
<evidence type="ECO:0000313" key="9">
    <source>
        <dbReference type="Proteomes" id="UP001172681"/>
    </source>
</evidence>
<feature type="transmembrane region" description="Helical" evidence="7">
    <location>
        <begin position="123"/>
        <end position="143"/>
    </location>
</feature>
<dbReference type="PANTHER" id="PTHR23504">
    <property type="entry name" value="MAJOR FACILITATOR SUPERFAMILY DOMAIN-CONTAINING PROTEIN 10"/>
    <property type="match status" value="1"/>
</dbReference>
<feature type="region of interest" description="Disordered" evidence="6">
    <location>
        <begin position="154"/>
        <end position="186"/>
    </location>
</feature>
<keyword evidence="3 7" id="KW-0812">Transmembrane</keyword>
<feature type="transmembrane region" description="Helical" evidence="7">
    <location>
        <begin position="292"/>
        <end position="311"/>
    </location>
</feature>
<gene>
    <name evidence="8" type="ORF">H2204_015359</name>
</gene>
<dbReference type="SUPFAM" id="SSF103473">
    <property type="entry name" value="MFS general substrate transporter"/>
    <property type="match status" value="1"/>
</dbReference>
<feature type="transmembrane region" description="Helical" evidence="7">
    <location>
        <begin position="205"/>
        <end position="233"/>
    </location>
</feature>
<evidence type="ECO:0000313" key="8">
    <source>
        <dbReference type="EMBL" id="KAJ9610920.1"/>
    </source>
</evidence>
<comment type="subcellular location">
    <subcellularLocation>
        <location evidence="1">Membrane</location>
        <topology evidence="1">Multi-pass membrane protein</topology>
    </subcellularLocation>
</comment>
<dbReference type="AlphaFoldDB" id="A0AA39CJ60"/>
<reference evidence="8" key="1">
    <citation type="submission" date="2022-10" db="EMBL/GenBank/DDBJ databases">
        <title>Culturing micro-colonial fungi from biological soil crusts in the Mojave desert and describing Neophaeococcomyces mojavensis, and introducing the new genera and species Taxawa tesnikishii.</title>
        <authorList>
            <person name="Kurbessoian T."/>
            <person name="Stajich J.E."/>
        </authorList>
    </citation>
    <scope>NUCLEOTIDE SEQUENCE</scope>
    <source>
        <strain evidence="8">TK_35</strain>
    </source>
</reference>
<evidence type="ECO:0000256" key="3">
    <source>
        <dbReference type="ARBA" id="ARBA00022692"/>
    </source>
</evidence>
<feature type="transmembrane region" description="Helical" evidence="7">
    <location>
        <begin position="323"/>
        <end position="342"/>
    </location>
</feature>
<feature type="transmembrane region" description="Helical" evidence="7">
    <location>
        <begin position="262"/>
        <end position="280"/>
    </location>
</feature>
<comment type="caution">
    <text evidence="8">The sequence shown here is derived from an EMBL/GenBank/DDBJ whole genome shotgun (WGS) entry which is preliminary data.</text>
</comment>